<comment type="caution">
    <text evidence="7">The sequence shown here is derived from an EMBL/GenBank/DDBJ whole genome shotgun (WGS) entry which is preliminary data.</text>
</comment>
<dbReference type="AlphaFoldDB" id="A0ABD3BRN8"/>
<keyword evidence="2 4" id="KW-0732">Signal</keyword>
<feature type="chain" id="PRO_5044768598" description="Leucine-rich repeat-containing N-terminal plant-type domain-containing protein" evidence="4">
    <location>
        <begin position="24"/>
        <end position="214"/>
    </location>
</feature>
<reference evidence="8" key="1">
    <citation type="journal article" date="2024" name="IScience">
        <title>Strigolactones Initiate the Formation of Haustorium-like Structures in Castilleja.</title>
        <authorList>
            <person name="Buerger M."/>
            <person name="Peterson D."/>
            <person name="Chory J."/>
        </authorList>
    </citation>
    <scope>NUCLEOTIDE SEQUENCE [LARGE SCALE GENOMIC DNA]</scope>
</reference>
<evidence type="ECO:0000313" key="7">
    <source>
        <dbReference type="EMBL" id="KAL3619917.1"/>
    </source>
</evidence>
<accession>A0ABD3BRN8</accession>
<proteinExistence type="predicted"/>
<evidence type="ECO:0000313" key="8">
    <source>
        <dbReference type="Proteomes" id="UP001632038"/>
    </source>
</evidence>
<evidence type="ECO:0008006" key="9">
    <source>
        <dbReference type="Google" id="ProtNLM"/>
    </source>
</evidence>
<evidence type="ECO:0000256" key="4">
    <source>
        <dbReference type="SAM" id="SignalP"/>
    </source>
</evidence>
<protein>
    <recommendedName>
        <fullName evidence="9">Leucine-rich repeat-containing N-terminal plant-type domain-containing protein</fullName>
    </recommendedName>
</protein>
<dbReference type="Pfam" id="PF23598">
    <property type="entry name" value="LRR_14"/>
    <property type="match status" value="1"/>
</dbReference>
<organism evidence="7 8">
    <name type="scientific">Castilleja foliolosa</name>
    <dbReference type="NCBI Taxonomy" id="1961234"/>
    <lineage>
        <taxon>Eukaryota</taxon>
        <taxon>Viridiplantae</taxon>
        <taxon>Streptophyta</taxon>
        <taxon>Embryophyta</taxon>
        <taxon>Tracheophyta</taxon>
        <taxon>Spermatophyta</taxon>
        <taxon>Magnoliopsida</taxon>
        <taxon>eudicotyledons</taxon>
        <taxon>Gunneridae</taxon>
        <taxon>Pentapetalae</taxon>
        <taxon>asterids</taxon>
        <taxon>lamiids</taxon>
        <taxon>Lamiales</taxon>
        <taxon>Orobanchaceae</taxon>
        <taxon>Pedicularideae</taxon>
        <taxon>Castillejinae</taxon>
        <taxon>Castilleja</taxon>
    </lineage>
</organism>
<evidence type="ECO:0000256" key="2">
    <source>
        <dbReference type="ARBA" id="ARBA00022729"/>
    </source>
</evidence>
<dbReference type="EMBL" id="JAVIJP010000066">
    <property type="protein sequence ID" value="KAL3619917.1"/>
    <property type="molecule type" value="Genomic_DNA"/>
</dbReference>
<dbReference type="InterPro" id="IPR013210">
    <property type="entry name" value="LRR_N_plant-typ"/>
</dbReference>
<dbReference type="Pfam" id="PF08263">
    <property type="entry name" value="LRRNT_2"/>
    <property type="match status" value="1"/>
</dbReference>
<keyword evidence="3" id="KW-0677">Repeat</keyword>
<keyword evidence="1" id="KW-0433">Leucine-rich repeat</keyword>
<evidence type="ECO:0000259" key="6">
    <source>
        <dbReference type="Pfam" id="PF23598"/>
    </source>
</evidence>
<keyword evidence="8" id="KW-1185">Reference proteome</keyword>
<evidence type="ECO:0000259" key="5">
    <source>
        <dbReference type="Pfam" id="PF08263"/>
    </source>
</evidence>
<dbReference type="Gene3D" id="3.80.10.10">
    <property type="entry name" value="Ribonuclease Inhibitor"/>
    <property type="match status" value="1"/>
</dbReference>
<dbReference type="InterPro" id="IPR032675">
    <property type="entry name" value="LRR_dom_sf"/>
</dbReference>
<dbReference type="SUPFAM" id="SSF52058">
    <property type="entry name" value="L domain-like"/>
    <property type="match status" value="1"/>
</dbReference>
<sequence length="214" mass="23574">MESGFVVSLLVVCFIFNTIHINANDEVDALMAFKNGLSDPNNELISWQSSLVDPCTWFHVTCTSDSKVQRIDLGNLNLSGPLVPNLQQLTGLQYMELYNNQINGAIPKEFGNLTNLVSLDLYNNNLNGTIPEELSKLTNLKFLRLNDNKLQGEVPDALANLPSLEVVDLPSWIFKFSPRSTNGAAHALAKWAASDWDLTNNPDLCGAHADKPCS</sequence>
<dbReference type="Proteomes" id="UP001632038">
    <property type="component" value="Unassembled WGS sequence"/>
</dbReference>
<feature type="domain" description="Disease resistance R13L4/SHOC-2-like LRR" evidence="6">
    <location>
        <begin position="83"/>
        <end position="168"/>
    </location>
</feature>
<feature type="signal peptide" evidence="4">
    <location>
        <begin position="1"/>
        <end position="23"/>
    </location>
</feature>
<dbReference type="PANTHER" id="PTHR47988">
    <property type="entry name" value="SOMATIC EMBRYOGENESIS RECEPTOR KINASE 1"/>
    <property type="match status" value="1"/>
</dbReference>
<feature type="domain" description="Leucine-rich repeat-containing N-terminal plant-type" evidence="5">
    <location>
        <begin position="24"/>
        <end position="63"/>
    </location>
</feature>
<dbReference type="InterPro" id="IPR055414">
    <property type="entry name" value="LRR_R13L4/SHOC2-like"/>
</dbReference>
<evidence type="ECO:0000256" key="3">
    <source>
        <dbReference type="ARBA" id="ARBA00022737"/>
    </source>
</evidence>
<gene>
    <name evidence="7" type="ORF">CASFOL_034829</name>
</gene>
<name>A0ABD3BRN8_9LAMI</name>
<dbReference type="FunFam" id="3.80.10.10:FF:000024">
    <property type="entry name" value="Somatic embryogenesis receptor kinase 1"/>
    <property type="match status" value="1"/>
</dbReference>
<evidence type="ECO:0000256" key="1">
    <source>
        <dbReference type="ARBA" id="ARBA00022614"/>
    </source>
</evidence>